<reference evidence="3" key="1">
    <citation type="submission" date="2025-08" db="UniProtKB">
        <authorList>
            <consortium name="RefSeq"/>
        </authorList>
    </citation>
    <scope>IDENTIFICATION</scope>
</reference>
<feature type="compositionally biased region" description="Polar residues" evidence="1">
    <location>
        <begin position="256"/>
        <end position="268"/>
    </location>
</feature>
<feature type="compositionally biased region" description="Polar residues" evidence="1">
    <location>
        <begin position="321"/>
        <end position="334"/>
    </location>
</feature>
<evidence type="ECO:0000313" key="3">
    <source>
        <dbReference type="RefSeq" id="XP_045577274.1"/>
    </source>
</evidence>
<evidence type="ECO:0000256" key="1">
    <source>
        <dbReference type="SAM" id="MobiDB-lite"/>
    </source>
</evidence>
<feature type="region of interest" description="Disordered" evidence="1">
    <location>
        <begin position="190"/>
        <end position="376"/>
    </location>
</feature>
<organism evidence="2 3">
    <name type="scientific">Salmo salar</name>
    <name type="common">Atlantic salmon</name>
    <dbReference type="NCBI Taxonomy" id="8030"/>
    <lineage>
        <taxon>Eukaryota</taxon>
        <taxon>Metazoa</taxon>
        <taxon>Chordata</taxon>
        <taxon>Craniata</taxon>
        <taxon>Vertebrata</taxon>
        <taxon>Euteleostomi</taxon>
        <taxon>Actinopterygii</taxon>
        <taxon>Neopterygii</taxon>
        <taxon>Teleostei</taxon>
        <taxon>Protacanthopterygii</taxon>
        <taxon>Salmoniformes</taxon>
        <taxon>Salmonidae</taxon>
        <taxon>Salmoninae</taxon>
        <taxon>Salmo</taxon>
    </lineage>
</organism>
<dbReference type="Proteomes" id="UP001652741">
    <property type="component" value="Chromosome ssa06"/>
</dbReference>
<feature type="compositionally biased region" description="Low complexity" evidence="1">
    <location>
        <begin position="205"/>
        <end position="221"/>
    </location>
</feature>
<dbReference type="GeneID" id="106607609"/>
<feature type="region of interest" description="Disordered" evidence="1">
    <location>
        <begin position="132"/>
        <end position="177"/>
    </location>
</feature>
<dbReference type="RefSeq" id="XP_045577274.1">
    <property type="nucleotide sequence ID" value="XM_045721318.1"/>
</dbReference>
<feature type="compositionally biased region" description="Low complexity" evidence="1">
    <location>
        <begin position="162"/>
        <end position="177"/>
    </location>
</feature>
<sequence>MIFASLGKRENGQKSNMLLKSGSGSISSTAPPVCKSSLVQNTRIILSPSALRAASDAARSLLHKTSVSEEEFNVRLRRDLFSYKTSSLNTDLGSGMTVSSLKTRGDKGDSGRYYGSLMSLERCDIITIVGSKPGLSRENSGSTLGGNGKSNRSVPRLGVPNSTTSMPTATSPPSSTTFAMTSKLGQLKVNVSPRNMVSRGSKARTLAASSTKTISTSTKSLDAPTARNASLPPTGKSAARSVAGVNGKPGRGTIMGTKQTIRAANSRVSELVEGSPRKHLSRGSRAVGKNNDSKPSVSRSPASPPLPSPYSKITAPRRPQRYSSGHGSDNSSVLSGELPPAMGRTTLFYQSGGSSGYESMIPDSETTASASSAHIP</sequence>
<dbReference type="PANTHER" id="PTHR21608">
    <property type="entry name" value="KINESIN-LIKE PROTEIN CG14535"/>
    <property type="match status" value="1"/>
</dbReference>
<dbReference type="PANTHER" id="PTHR21608:SF5">
    <property type="entry name" value="KINESIN FAMILY MEMBER 26AA"/>
    <property type="match status" value="1"/>
</dbReference>
<accession>A0ABM3F1U4</accession>
<gene>
    <name evidence="3" type="primary">LOC106607609</name>
</gene>
<evidence type="ECO:0000313" key="2">
    <source>
        <dbReference type="Proteomes" id="UP001652741"/>
    </source>
</evidence>
<protein>
    <submittedName>
        <fullName evidence="3">Kinesin-like protein KIF26A</fullName>
    </submittedName>
</protein>
<proteinExistence type="predicted"/>
<dbReference type="InterPro" id="IPR027640">
    <property type="entry name" value="Kinesin-like_fam"/>
</dbReference>
<keyword evidence="2" id="KW-1185">Reference proteome</keyword>
<name>A0ABM3F1U4_SALSA</name>
<feature type="compositionally biased region" description="Polar residues" evidence="1">
    <location>
        <begin position="364"/>
        <end position="376"/>
    </location>
</feature>